<evidence type="ECO:0000313" key="3">
    <source>
        <dbReference type="Proteomes" id="UP000886752"/>
    </source>
</evidence>
<dbReference type="FunFam" id="3.40.50.300:FF:000285">
    <property type="entry name" value="Sporulation initiation inhibitor Soj"/>
    <property type="match status" value="1"/>
</dbReference>
<accession>A0A9D1PWC5</accession>
<dbReference type="InterPro" id="IPR027417">
    <property type="entry name" value="P-loop_NTPase"/>
</dbReference>
<feature type="domain" description="AAA" evidence="1">
    <location>
        <begin position="3"/>
        <end position="179"/>
    </location>
</feature>
<reference evidence="2" key="2">
    <citation type="submission" date="2021-04" db="EMBL/GenBank/DDBJ databases">
        <authorList>
            <person name="Gilroy R."/>
        </authorList>
    </citation>
    <scope>NUCLEOTIDE SEQUENCE</scope>
    <source>
        <strain evidence="2">ChiHecec2B26-446</strain>
    </source>
</reference>
<evidence type="ECO:0000313" key="2">
    <source>
        <dbReference type="EMBL" id="HIV99821.1"/>
    </source>
</evidence>
<organism evidence="2 3">
    <name type="scientific">Candidatus Desulfovibrio intestinipullorum</name>
    <dbReference type="NCBI Taxonomy" id="2838536"/>
    <lineage>
        <taxon>Bacteria</taxon>
        <taxon>Pseudomonadati</taxon>
        <taxon>Thermodesulfobacteriota</taxon>
        <taxon>Desulfovibrionia</taxon>
        <taxon>Desulfovibrionales</taxon>
        <taxon>Desulfovibrionaceae</taxon>
        <taxon>Desulfovibrio</taxon>
    </lineage>
</organism>
<comment type="caution">
    <text evidence="2">The sequence shown here is derived from an EMBL/GenBank/DDBJ whole genome shotgun (WGS) entry which is preliminary data.</text>
</comment>
<dbReference type="EMBL" id="DXHV01000015">
    <property type="protein sequence ID" value="HIV99821.1"/>
    <property type="molecule type" value="Genomic_DNA"/>
</dbReference>
<protein>
    <submittedName>
        <fullName evidence="2">ParA family protein</fullName>
    </submittedName>
</protein>
<reference evidence="2" key="1">
    <citation type="journal article" date="2021" name="PeerJ">
        <title>Extensive microbial diversity within the chicken gut microbiome revealed by metagenomics and culture.</title>
        <authorList>
            <person name="Gilroy R."/>
            <person name="Ravi A."/>
            <person name="Getino M."/>
            <person name="Pursley I."/>
            <person name="Horton D.L."/>
            <person name="Alikhan N.F."/>
            <person name="Baker D."/>
            <person name="Gharbi K."/>
            <person name="Hall N."/>
            <person name="Watson M."/>
            <person name="Adriaenssens E.M."/>
            <person name="Foster-Nyarko E."/>
            <person name="Jarju S."/>
            <person name="Secka A."/>
            <person name="Antonio M."/>
            <person name="Oren A."/>
            <person name="Chaudhuri R.R."/>
            <person name="La Ragione R."/>
            <person name="Hildebrand F."/>
            <person name="Pallen M.J."/>
        </authorList>
    </citation>
    <scope>NUCLEOTIDE SEQUENCE</scope>
    <source>
        <strain evidence="2">ChiHecec2B26-446</strain>
    </source>
</reference>
<evidence type="ECO:0000259" key="1">
    <source>
        <dbReference type="Pfam" id="PF13614"/>
    </source>
</evidence>
<dbReference type="Gene3D" id="3.40.50.300">
    <property type="entry name" value="P-loop containing nucleotide triphosphate hydrolases"/>
    <property type="match status" value="1"/>
</dbReference>
<dbReference type="SUPFAM" id="SSF52540">
    <property type="entry name" value="P-loop containing nucleoside triphosphate hydrolases"/>
    <property type="match status" value="1"/>
</dbReference>
<dbReference type="PANTHER" id="PTHR13696">
    <property type="entry name" value="P-LOOP CONTAINING NUCLEOSIDE TRIPHOSPHATE HYDROLASE"/>
    <property type="match status" value="1"/>
</dbReference>
<sequence length="257" mass="28312">MSRVICVANQKGGVGKTTTSINLAASLAVMEHKTLLIDCDPQANASSGLGVRGETLEQDLYTVFYKPDYKTVSSAIVQVKSPFLNLLPSSVSLVGVEVELVNEIGREFFLKALIDSVASDYEFIIIDCPPSLGLLTLNALCAASELLVPLQCEYFALEGIAKLMNTYTKVRKLNPNLAILGILLTMFDIRNRLSKDVMDEINRCMPRYLLKTYIPRNVRLSEAPSHGKSIIHYEIKSKGATAYLNLAQEVLTRKPTP</sequence>
<proteinExistence type="predicted"/>
<gene>
    <name evidence="2" type="ORF">H9894_01320</name>
</gene>
<name>A0A9D1PWC5_9BACT</name>
<dbReference type="Proteomes" id="UP000886752">
    <property type="component" value="Unassembled WGS sequence"/>
</dbReference>
<dbReference type="PANTHER" id="PTHR13696:SF52">
    <property type="entry name" value="PARA FAMILY PROTEIN CT_582"/>
    <property type="match status" value="1"/>
</dbReference>
<dbReference type="AlphaFoldDB" id="A0A9D1PWC5"/>
<dbReference type="Pfam" id="PF13614">
    <property type="entry name" value="AAA_31"/>
    <property type="match status" value="1"/>
</dbReference>
<dbReference type="InterPro" id="IPR050678">
    <property type="entry name" value="DNA_Partitioning_ATPase"/>
</dbReference>
<dbReference type="InterPro" id="IPR025669">
    <property type="entry name" value="AAA_dom"/>
</dbReference>
<dbReference type="CDD" id="cd02042">
    <property type="entry name" value="ParAB_family"/>
    <property type="match status" value="1"/>
</dbReference>